<evidence type="ECO:0000256" key="1">
    <source>
        <dbReference type="SAM" id="MobiDB-lite"/>
    </source>
</evidence>
<feature type="compositionally biased region" description="Basic and acidic residues" evidence="1">
    <location>
        <begin position="1"/>
        <end position="12"/>
    </location>
</feature>
<proteinExistence type="predicted"/>
<organism evidence="2 3">
    <name type="scientific">Povalibacter uvarum</name>
    <dbReference type="NCBI Taxonomy" id="732238"/>
    <lineage>
        <taxon>Bacteria</taxon>
        <taxon>Pseudomonadati</taxon>
        <taxon>Pseudomonadota</taxon>
        <taxon>Gammaproteobacteria</taxon>
        <taxon>Steroidobacterales</taxon>
        <taxon>Steroidobacteraceae</taxon>
        <taxon>Povalibacter</taxon>
    </lineage>
</organism>
<reference evidence="2 3" key="1">
    <citation type="submission" date="2020-08" db="EMBL/GenBank/DDBJ databases">
        <title>Genomic Encyclopedia of Type Strains, Phase IV (KMG-IV): sequencing the most valuable type-strain genomes for metagenomic binning, comparative biology and taxonomic classification.</title>
        <authorList>
            <person name="Goeker M."/>
        </authorList>
    </citation>
    <scope>NUCLEOTIDE SEQUENCE [LARGE SCALE GENOMIC DNA]</scope>
    <source>
        <strain evidence="2 3">DSM 26723</strain>
    </source>
</reference>
<dbReference type="Proteomes" id="UP000588068">
    <property type="component" value="Unassembled WGS sequence"/>
</dbReference>
<dbReference type="EMBL" id="JACHHZ010000004">
    <property type="protein sequence ID" value="MBB6094581.1"/>
    <property type="molecule type" value="Genomic_DNA"/>
</dbReference>
<accession>A0A841HMT8</accession>
<sequence length="109" mass="12401">MAGVKDEVDRPHAQRPGCLVKTREHDPATLSRRPQYPVIQEAGAVVRATAELDQQRCVSRQVELVNEDIRRLRQAGQQFLRESAGLRSGWHVGSRQWFTGFGKPWVPRS</sequence>
<protein>
    <submittedName>
        <fullName evidence="2">Uncharacterized protein</fullName>
    </submittedName>
</protein>
<comment type="caution">
    <text evidence="2">The sequence shown here is derived from an EMBL/GenBank/DDBJ whole genome shotgun (WGS) entry which is preliminary data.</text>
</comment>
<keyword evidence="3" id="KW-1185">Reference proteome</keyword>
<gene>
    <name evidence="2" type="ORF">HNQ60_003468</name>
</gene>
<evidence type="ECO:0000313" key="2">
    <source>
        <dbReference type="EMBL" id="MBB6094581.1"/>
    </source>
</evidence>
<evidence type="ECO:0000313" key="3">
    <source>
        <dbReference type="Proteomes" id="UP000588068"/>
    </source>
</evidence>
<dbReference type="AlphaFoldDB" id="A0A841HMT8"/>
<feature type="region of interest" description="Disordered" evidence="1">
    <location>
        <begin position="1"/>
        <end position="33"/>
    </location>
</feature>
<name>A0A841HMT8_9GAMM</name>